<feature type="domain" description="PNPLA" evidence="5">
    <location>
        <begin position="14"/>
        <end position="208"/>
    </location>
</feature>
<keyword evidence="1 4" id="KW-0378">Hydrolase</keyword>
<comment type="caution">
    <text evidence="4">Lacks conserved residue(s) required for the propagation of feature annotation.</text>
</comment>
<keyword evidence="2 4" id="KW-0442">Lipid degradation</keyword>
<reference evidence="7" key="1">
    <citation type="submission" date="2016-10" db="EMBL/GenBank/DDBJ databases">
        <authorList>
            <person name="Varghese N."/>
            <person name="Submissions S."/>
        </authorList>
    </citation>
    <scope>NUCLEOTIDE SEQUENCE [LARGE SCALE GENOMIC DNA]</scope>
    <source>
        <strain evidence="7">DSM 44526</strain>
    </source>
</reference>
<evidence type="ECO:0000256" key="2">
    <source>
        <dbReference type="ARBA" id="ARBA00022963"/>
    </source>
</evidence>
<dbReference type="InterPro" id="IPR002641">
    <property type="entry name" value="PNPLA_dom"/>
</dbReference>
<dbReference type="PANTHER" id="PTHR14226:SF57">
    <property type="entry name" value="BLR7027 PROTEIN"/>
    <property type="match status" value="1"/>
</dbReference>
<dbReference type="PROSITE" id="PS51635">
    <property type="entry name" value="PNPLA"/>
    <property type="match status" value="1"/>
</dbReference>
<keyword evidence="7" id="KW-1185">Reference proteome</keyword>
<protein>
    <submittedName>
        <fullName evidence="6">NTE family protein</fullName>
    </submittedName>
</protein>
<dbReference type="EMBL" id="FNCF01000011">
    <property type="protein sequence ID" value="SDH18283.1"/>
    <property type="molecule type" value="Genomic_DNA"/>
</dbReference>
<dbReference type="InterPro" id="IPR050301">
    <property type="entry name" value="NTE"/>
</dbReference>
<name>A0A1G8ABP0_9ACTN</name>
<sequence>MTDPTTPDRPRVALVLGAGGVAGIAWETGLLAGLADAGLDLVARADLLVGTSAGATVAAQIASGTPVTALHAAQVEGTGAPEPQLDVDLAAIGAAIGAAMAEAPDAQTGRRRVGALATETDRVPEAERRSLIASRLADHEWPERGLQLTAVSTSTGELAVFTRDSGVDLVDAVAASCAIPLVWPAVTIGDDRYMDGGLRTPTNADLAADQDVVVVLDAYGAGVAELSSVQDGVQVVVIAPDEASRATMANLLDPASRTHAAKAGHLQAQAELARVQSAGLASR</sequence>
<dbReference type="GO" id="GO:0016787">
    <property type="term" value="F:hydrolase activity"/>
    <property type="evidence" value="ECO:0007669"/>
    <property type="project" value="UniProtKB-UniRule"/>
</dbReference>
<dbReference type="GO" id="GO:0016042">
    <property type="term" value="P:lipid catabolic process"/>
    <property type="evidence" value="ECO:0007669"/>
    <property type="project" value="UniProtKB-UniRule"/>
</dbReference>
<evidence type="ECO:0000259" key="5">
    <source>
        <dbReference type="PROSITE" id="PS51635"/>
    </source>
</evidence>
<dbReference type="Proteomes" id="UP000198863">
    <property type="component" value="Unassembled WGS sequence"/>
</dbReference>
<accession>A0A1G8ABP0</accession>
<keyword evidence="3 4" id="KW-0443">Lipid metabolism</keyword>
<evidence type="ECO:0000256" key="3">
    <source>
        <dbReference type="ARBA" id="ARBA00023098"/>
    </source>
</evidence>
<dbReference type="RefSeq" id="WP_091069311.1">
    <property type="nucleotide sequence ID" value="NZ_FNCF01000011.1"/>
</dbReference>
<dbReference type="OrthoDB" id="2339873at2"/>
<feature type="short sequence motif" description="GXSXG" evidence="4">
    <location>
        <begin position="50"/>
        <end position="54"/>
    </location>
</feature>
<evidence type="ECO:0000256" key="4">
    <source>
        <dbReference type="PROSITE-ProRule" id="PRU01161"/>
    </source>
</evidence>
<dbReference type="Pfam" id="PF01734">
    <property type="entry name" value="Patatin"/>
    <property type="match status" value="1"/>
</dbReference>
<dbReference type="PANTHER" id="PTHR14226">
    <property type="entry name" value="NEUROPATHY TARGET ESTERASE/SWISS CHEESE D.MELANOGASTER"/>
    <property type="match status" value="1"/>
</dbReference>
<feature type="active site" description="Proton acceptor" evidence="4">
    <location>
        <position position="195"/>
    </location>
</feature>
<evidence type="ECO:0000313" key="7">
    <source>
        <dbReference type="Proteomes" id="UP000198863"/>
    </source>
</evidence>
<gene>
    <name evidence="6" type="ORF">SAMN05660324_0093</name>
</gene>
<evidence type="ECO:0000313" key="6">
    <source>
        <dbReference type="EMBL" id="SDH18283.1"/>
    </source>
</evidence>
<feature type="active site" description="Nucleophile" evidence="4">
    <location>
        <position position="52"/>
    </location>
</feature>
<dbReference type="InterPro" id="IPR016035">
    <property type="entry name" value="Acyl_Trfase/lysoPLipase"/>
</dbReference>
<proteinExistence type="predicted"/>
<dbReference type="Gene3D" id="3.40.1090.10">
    <property type="entry name" value="Cytosolic phospholipase A2 catalytic domain"/>
    <property type="match status" value="2"/>
</dbReference>
<dbReference type="SUPFAM" id="SSF52151">
    <property type="entry name" value="FabD/lysophospholipase-like"/>
    <property type="match status" value="1"/>
</dbReference>
<organism evidence="6 7">
    <name type="scientific">Klenkia brasiliensis</name>
    <dbReference type="NCBI Taxonomy" id="333142"/>
    <lineage>
        <taxon>Bacteria</taxon>
        <taxon>Bacillati</taxon>
        <taxon>Actinomycetota</taxon>
        <taxon>Actinomycetes</taxon>
        <taxon>Geodermatophilales</taxon>
        <taxon>Geodermatophilaceae</taxon>
        <taxon>Klenkia</taxon>
    </lineage>
</organism>
<dbReference type="AlphaFoldDB" id="A0A1G8ABP0"/>
<feature type="short sequence motif" description="DGA/G" evidence="4">
    <location>
        <begin position="195"/>
        <end position="197"/>
    </location>
</feature>
<evidence type="ECO:0000256" key="1">
    <source>
        <dbReference type="ARBA" id="ARBA00022801"/>
    </source>
</evidence>